<evidence type="ECO:0000313" key="2">
    <source>
        <dbReference type="Proteomes" id="UP000019473"/>
    </source>
</evidence>
<gene>
    <name evidence="1" type="ORF">A1O7_04659</name>
</gene>
<dbReference type="AlphaFoldDB" id="W9W7J9"/>
<organism evidence="1 2">
    <name type="scientific">Cladophialophora yegresii CBS 114405</name>
    <dbReference type="NCBI Taxonomy" id="1182544"/>
    <lineage>
        <taxon>Eukaryota</taxon>
        <taxon>Fungi</taxon>
        <taxon>Dikarya</taxon>
        <taxon>Ascomycota</taxon>
        <taxon>Pezizomycotina</taxon>
        <taxon>Eurotiomycetes</taxon>
        <taxon>Chaetothyriomycetidae</taxon>
        <taxon>Chaetothyriales</taxon>
        <taxon>Herpotrichiellaceae</taxon>
        <taxon>Cladophialophora</taxon>
    </lineage>
</organism>
<sequence length="94" mass="10810">MSIWAKLGLNPREMRKARQEAGKFLGPDPPIWDDMGTDIQERKVESYIQYLRNNQNNTIADKLSVDKEAVFELLRTRTKTLRHSGKGKPLAVDL</sequence>
<name>W9W7J9_9EURO</name>
<dbReference type="RefSeq" id="XP_007756859.1">
    <property type="nucleotide sequence ID" value="XM_007758669.1"/>
</dbReference>
<dbReference type="GeneID" id="19179244"/>
<evidence type="ECO:0000313" key="1">
    <source>
        <dbReference type="EMBL" id="EXJ60506.1"/>
    </source>
</evidence>
<dbReference type="EMBL" id="AMGW01000003">
    <property type="protein sequence ID" value="EXJ60506.1"/>
    <property type="molecule type" value="Genomic_DNA"/>
</dbReference>
<accession>W9W7J9</accession>
<keyword evidence="2" id="KW-1185">Reference proteome</keyword>
<dbReference type="OrthoDB" id="5339918at2759"/>
<proteinExistence type="predicted"/>
<dbReference type="VEuPathDB" id="FungiDB:A1O7_04659"/>
<dbReference type="Proteomes" id="UP000019473">
    <property type="component" value="Unassembled WGS sequence"/>
</dbReference>
<protein>
    <submittedName>
        <fullName evidence="1">Uncharacterized protein</fullName>
    </submittedName>
</protein>
<comment type="caution">
    <text evidence="1">The sequence shown here is derived from an EMBL/GenBank/DDBJ whole genome shotgun (WGS) entry which is preliminary data.</text>
</comment>
<reference evidence="1 2" key="1">
    <citation type="submission" date="2013-03" db="EMBL/GenBank/DDBJ databases">
        <title>The Genome Sequence of Cladophialophora yegresii CBS 114405.</title>
        <authorList>
            <consortium name="The Broad Institute Genomics Platform"/>
            <person name="Cuomo C."/>
            <person name="de Hoog S."/>
            <person name="Gorbushina A."/>
            <person name="Walker B."/>
            <person name="Young S.K."/>
            <person name="Zeng Q."/>
            <person name="Gargeya S."/>
            <person name="Fitzgerald M."/>
            <person name="Haas B."/>
            <person name="Abouelleil A."/>
            <person name="Allen A.W."/>
            <person name="Alvarado L."/>
            <person name="Arachchi H.M."/>
            <person name="Berlin A.M."/>
            <person name="Chapman S.B."/>
            <person name="Gainer-Dewar J."/>
            <person name="Goldberg J."/>
            <person name="Griggs A."/>
            <person name="Gujja S."/>
            <person name="Hansen M."/>
            <person name="Howarth C."/>
            <person name="Imamovic A."/>
            <person name="Ireland A."/>
            <person name="Larimer J."/>
            <person name="McCowan C."/>
            <person name="Murphy C."/>
            <person name="Pearson M."/>
            <person name="Poon T.W."/>
            <person name="Priest M."/>
            <person name="Roberts A."/>
            <person name="Saif S."/>
            <person name="Shea T."/>
            <person name="Sisk P."/>
            <person name="Sykes S."/>
            <person name="Wortman J."/>
            <person name="Nusbaum C."/>
            <person name="Birren B."/>
        </authorList>
    </citation>
    <scope>NUCLEOTIDE SEQUENCE [LARGE SCALE GENOMIC DNA]</scope>
    <source>
        <strain evidence="1 2">CBS 114405</strain>
    </source>
</reference>
<dbReference type="HOGENOM" id="CLU_2527267_0_0_1"/>